<dbReference type="AlphaFoldDB" id="A0A7J6NRY4"/>
<dbReference type="InterPro" id="IPR003593">
    <property type="entry name" value="AAA+_ATPase"/>
</dbReference>
<dbReference type="OrthoDB" id="447548at2759"/>
<dbReference type="Pfam" id="PF13401">
    <property type="entry name" value="AAA_22"/>
    <property type="match status" value="1"/>
</dbReference>
<dbReference type="Proteomes" id="UP000541610">
    <property type="component" value="Unassembled WGS sequence"/>
</dbReference>
<gene>
    <name evidence="5" type="ORF">FOZ60_005086</name>
</gene>
<evidence type="ECO:0000256" key="2">
    <source>
        <dbReference type="ARBA" id="ARBA00022705"/>
    </source>
</evidence>
<dbReference type="GO" id="GO:0033314">
    <property type="term" value="P:mitotic DNA replication checkpoint signaling"/>
    <property type="evidence" value="ECO:0007669"/>
    <property type="project" value="TreeGrafter"/>
</dbReference>
<feature type="region of interest" description="Disordered" evidence="3">
    <location>
        <begin position="145"/>
        <end position="172"/>
    </location>
</feature>
<dbReference type="InterPro" id="IPR027417">
    <property type="entry name" value="P-loop_NTPase"/>
</dbReference>
<feature type="region of interest" description="Disordered" evidence="3">
    <location>
        <begin position="509"/>
        <end position="539"/>
    </location>
</feature>
<evidence type="ECO:0000313" key="6">
    <source>
        <dbReference type="Proteomes" id="UP000541610"/>
    </source>
</evidence>
<proteinExistence type="inferred from homology"/>
<dbReference type="EMBL" id="JABANP010000218">
    <property type="protein sequence ID" value="KAF4686538.1"/>
    <property type="molecule type" value="Genomic_DNA"/>
</dbReference>
<comment type="caution">
    <text evidence="5">The sequence shown here is derived from an EMBL/GenBank/DDBJ whole genome shotgun (WGS) entry which is preliminary data.</text>
</comment>
<comment type="similarity">
    <text evidence="1">Belongs to the CDC6/cdc18 family.</text>
</comment>
<evidence type="ECO:0000256" key="1">
    <source>
        <dbReference type="ARBA" id="ARBA00006184"/>
    </source>
</evidence>
<dbReference type="GO" id="GO:0006270">
    <property type="term" value="P:DNA replication initiation"/>
    <property type="evidence" value="ECO:0007669"/>
    <property type="project" value="TreeGrafter"/>
</dbReference>
<evidence type="ECO:0000259" key="4">
    <source>
        <dbReference type="SMART" id="SM00382"/>
    </source>
</evidence>
<name>A0A7J6NRY4_PEROL</name>
<dbReference type="SMART" id="SM00382">
    <property type="entry name" value="AAA"/>
    <property type="match status" value="1"/>
</dbReference>
<dbReference type="GO" id="GO:0016887">
    <property type="term" value="F:ATP hydrolysis activity"/>
    <property type="evidence" value="ECO:0007669"/>
    <property type="project" value="InterPro"/>
</dbReference>
<organism evidence="5 6">
    <name type="scientific">Perkinsus olseni</name>
    <name type="common">Perkinsus atlanticus</name>
    <dbReference type="NCBI Taxonomy" id="32597"/>
    <lineage>
        <taxon>Eukaryota</taxon>
        <taxon>Sar</taxon>
        <taxon>Alveolata</taxon>
        <taxon>Perkinsozoa</taxon>
        <taxon>Perkinsea</taxon>
        <taxon>Perkinsida</taxon>
        <taxon>Perkinsidae</taxon>
        <taxon>Perkinsus</taxon>
    </lineage>
</organism>
<sequence>MSSSSSPHDDTQGTASSLLLSVQRTLADTFTPPVLLERDAEKANITAFLNNNSNKSPRSSPTRCLYVCGCPGTGKSLTVRVAVHEWLTTTTSTTKRRTTSAAAGAGAGADIININAMGLKDPTDIFTTVLRQETGLPIITLNTPTASGPYARPQTAPPAAAMQDTMRRKNRKNNTRTCYRDKKEILEQSISDIIKVIDRKRRRTIIIIDEIDALSNIKGPSYSVNNKPRRAGRSSSSAAAVVSHSGVPPTAVADDGDDLSLIRLLFEMSQQSCKLSIIGIANTVDIVRRISTYPNYSSSECEHGGSDDDDDKVIIQEVVFKPYTHQQLKSILKQRLTISTQHDKEERIGRGFQDAALDLACRRVAAIHGDCRKVLDVCRHTITNRIADSNDSQDDDNNNNHEVTALDAIKVLDKCYRKDDEIDKTVECLPFQQQVVLASCLAAAAASTGAANQDGGSLETGIDVIRDHLNRYTELHKMPSVSREAFHDYLQAIAGNGLISISLSTATKGVKRVPPPTRRRALRSRPPPPTTTTGLTMNDHSNNGGFIRFIAPFESLLHGILSYGNRQHFEEFLKPYI</sequence>
<dbReference type="Gene3D" id="3.40.50.300">
    <property type="entry name" value="P-loop containing nucleotide triphosphate hydrolases"/>
    <property type="match status" value="1"/>
</dbReference>
<evidence type="ECO:0000256" key="3">
    <source>
        <dbReference type="SAM" id="MobiDB-lite"/>
    </source>
</evidence>
<dbReference type="SUPFAM" id="SSF52540">
    <property type="entry name" value="P-loop containing nucleoside triphosphate hydrolases"/>
    <property type="match status" value="1"/>
</dbReference>
<dbReference type="PANTHER" id="PTHR10763">
    <property type="entry name" value="CELL DIVISION CONTROL PROTEIN 6-RELATED"/>
    <property type="match status" value="1"/>
</dbReference>
<dbReference type="GO" id="GO:0005634">
    <property type="term" value="C:nucleus"/>
    <property type="evidence" value="ECO:0007669"/>
    <property type="project" value="TreeGrafter"/>
</dbReference>
<dbReference type="InterPro" id="IPR049945">
    <property type="entry name" value="AAA_22"/>
</dbReference>
<evidence type="ECO:0000313" key="5">
    <source>
        <dbReference type="EMBL" id="KAF4686538.1"/>
    </source>
</evidence>
<protein>
    <recommendedName>
        <fullName evidence="4">AAA+ ATPase domain-containing protein</fullName>
    </recommendedName>
</protein>
<dbReference type="PANTHER" id="PTHR10763:SF26">
    <property type="entry name" value="CELL DIVISION CONTROL PROTEIN 6 HOMOLOG"/>
    <property type="match status" value="1"/>
</dbReference>
<reference evidence="5 6" key="1">
    <citation type="submission" date="2020-04" db="EMBL/GenBank/DDBJ databases">
        <title>Perkinsus olseni comparative genomics.</title>
        <authorList>
            <person name="Bogema D.R."/>
        </authorList>
    </citation>
    <scope>NUCLEOTIDE SEQUENCE [LARGE SCALE GENOMIC DNA]</scope>
    <source>
        <strain evidence="5">00978-12</strain>
    </source>
</reference>
<dbReference type="Gene3D" id="1.10.8.60">
    <property type="match status" value="1"/>
</dbReference>
<accession>A0A7J6NRY4</accession>
<dbReference type="GO" id="GO:0003688">
    <property type="term" value="F:DNA replication origin binding"/>
    <property type="evidence" value="ECO:0007669"/>
    <property type="project" value="TreeGrafter"/>
</dbReference>
<dbReference type="InterPro" id="IPR050311">
    <property type="entry name" value="ORC1/CDC6"/>
</dbReference>
<keyword evidence="2" id="KW-0235">DNA replication</keyword>
<feature type="domain" description="AAA+ ATPase" evidence="4">
    <location>
        <begin position="61"/>
        <end position="307"/>
    </location>
</feature>